<name>A0A3A3ZHX2_9ACTN</name>
<dbReference type="Proteomes" id="UP000265614">
    <property type="component" value="Unassembled WGS sequence"/>
</dbReference>
<dbReference type="AlphaFoldDB" id="A0A3A3ZHX2"/>
<evidence type="ECO:0000313" key="1">
    <source>
        <dbReference type="EMBL" id="RJK94980.1"/>
    </source>
</evidence>
<dbReference type="EMBL" id="QZEZ01000006">
    <property type="protein sequence ID" value="RJK94980.1"/>
    <property type="molecule type" value="Genomic_DNA"/>
</dbReference>
<organism evidence="1 2">
    <name type="scientific">Vallicoccus soli</name>
    <dbReference type="NCBI Taxonomy" id="2339232"/>
    <lineage>
        <taxon>Bacteria</taxon>
        <taxon>Bacillati</taxon>
        <taxon>Actinomycetota</taxon>
        <taxon>Actinomycetes</taxon>
        <taxon>Motilibacterales</taxon>
        <taxon>Vallicoccaceae</taxon>
        <taxon>Vallicoccus</taxon>
    </lineage>
</organism>
<keyword evidence="2" id="KW-1185">Reference proteome</keyword>
<protein>
    <submittedName>
        <fullName evidence="1">DUF4188 domain-containing protein</fullName>
    </submittedName>
</protein>
<dbReference type="InterPro" id="IPR011008">
    <property type="entry name" value="Dimeric_a/b-barrel"/>
</dbReference>
<dbReference type="SUPFAM" id="SSF54909">
    <property type="entry name" value="Dimeric alpha+beta barrel"/>
    <property type="match status" value="1"/>
</dbReference>
<accession>A0A3A3ZHX2</accession>
<dbReference type="Pfam" id="PF13826">
    <property type="entry name" value="Monooxy_af470-like"/>
    <property type="match status" value="1"/>
</dbReference>
<evidence type="ECO:0000313" key="2">
    <source>
        <dbReference type="Proteomes" id="UP000265614"/>
    </source>
</evidence>
<proteinExistence type="predicted"/>
<sequence>MRINRWTRPWNWGPVFAAMPRMLAELARADRGMLGARTFWSGRVVLVVQHWRSEDELRAYARSADAEHLPAWRRFNRRARATGDVGVFHETYRVDAADVESVYVSMEPVLLGAATGGRVVG</sequence>
<comment type="caution">
    <text evidence="1">The sequence shown here is derived from an EMBL/GenBank/DDBJ whole genome shotgun (WGS) entry which is preliminary data.</text>
</comment>
<gene>
    <name evidence="1" type="ORF">D5H78_14060</name>
</gene>
<dbReference type="InterPro" id="IPR025444">
    <property type="entry name" value="Monooxy_af470"/>
</dbReference>
<dbReference type="OrthoDB" id="7566033at2"/>
<reference evidence="1 2" key="1">
    <citation type="submission" date="2018-09" db="EMBL/GenBank/DDBJ databases">
        <title>YIM 75000 draft genome.</title>
        <authorList>
            <person name="Tang S."/>
            <person name="Feng Y."/>
        </authorList>
    </citation>
    <scope>NUCLEOTIDE SEQUENCE [LARGE SCALE GENOMIC DNA]</scope>
    <source>
        <strain evidence="1 2">YIM 75000</strain>
    </source>
</reference>